<proteinExistence type="predicted"/>
<organism evidence="1 2">
    <name type="scientific">Oryza sativa subsp. japonica</name>
    <name type="common">Rice</name>
    <dbReference type="NCBI Taxonomy" id="39947"/>
    <lineage>
        <taxon>Eukaryota</taxon>
        <taxon>Viridiplantae</taxon>
        <taxon>Streptophyta</taxon>
        <taxon>Embryophyta</taxon>
        <taxon>Tracheophyta</taxon>
        <taxon>Spermatophyta</taxon>
        <taxon>Magnoliopsida</taxon>
        <taxon>Liliopsida</taxon>
        <taxon>Poales</taxon>
        <taxon>Poaceae</taxon>
        <taxon>BOP clade</taxon>
        <taxon>Oryzoideae</taxon>
        <taxon>Oryzeae</taxon>
        <taxon>Oryzinae</taxon>
        <taxon>Oryza</taxon>
        <taxon>Oryza sativa</taxon>
    </lineage>
</organism>
<name>Q0JQU6_ORYSJ</name>
<dbReference type="KEGG" id="dosa:Os01g0138100"/>
<gene>
    <name evidence="1" type="ordered locus">Os01g0138100</name>
</gene>
<dbReference type="EMBL" id="AP008207">
    <property type="protein sequence ID" value="BAF03882.2"/>
    <property type="molecule type" value="Genomic_DNA"/>
</dbReference>
<dbReference type="Proteomes" id="UP000000763">
    <property type="component" value="Chromosome 1"/>
</dbReference>
<dbReference type="AlphaFoldDB" id="Q0JQU6"/>
<reference evidence="2" key="2">
    <citation type="journal article" date="2008" name="Nucleic Acids Res.">
        <title>The rice annotation project database (RAP-DB): 2008 update.</title>
        <authorList>
            <consortium name="The rice annotation project (RAP)"/>
        </authorList>
    </citation>
    <scope>GENOME REANNOTATION</scope>
    <source>
        <strain evidence="2">cv. Nipponbare</strain>
    </source>
</reference>
<reference evidence="1 2" key="1">
    <citation type="journal article" date="2005" name="Nature">
        <title>The map-based sequence of the rice genome.</title>
        <authorList>
            <consortium name="International rice genome sequencing project (IRGSP)"/>
            <person name="Matsumoto T."/>
            <person name="Wu J."/>
            <person name="Kanamori H."/>
            <person name="Katayose Y."/>
            <person name="Fujisawa M."/>
            <person name="Namiki N."/>
            <person name="Mizuno H."/>
            <person name="Yamamoto K."/>
            <person name="Antonio B.A."/>
            <person name="Baba T."/>
            <person name="Sakata K."/>
            <person name="Nagamura Y."/>
            <person name="Aoki H."/>
            <person name="Arikawa K."/>
            <person name="Arita K."/>
            <person name="Bito T."/>
            <person name="Chiden Y."/>
            <person name="Fujitsuka N."/>
            <person name="Fukunaka R."/>
            <person name="Hamada M."/>
            <person name="Harada C."/>
            <person name="Hayashi A."/>
            <person name="Hijishita S."/>
            <person name="Honda M."/>
            <person name="Hosokawa S."/>
            <person name="Ichikawa Y."/>
            <person name="Idonuma A."/>
            <person name="Iijima M."/>
            <person name="Ikeda M."/>
            <person name="Ikeno M."/>
            <person name="Ito K."/>
            <person name="Ito S."/>
            <person name="Ito T."/>
            <person name="Ito Y."/>
            <person name="Ito Y."/>
            <person name="Iwabuchi A."/>
            <person name="Kamiya K."/>
            <person name="Karasawa W."/>
            <person name="Kurita K."/>
            <person name="Katagiri S."/>
            <person name="Kikuta A."/>
            <person name="Kobayashi H."/>
            <person name="Kobayashi N."/>
            <person name="Machita K."/>
            <person name="Maehara T."/>
            <person name="Masukawa M."/>
            <person name="Mizubayashi T."/>
            <person name="Mukai Y."/>
            <person name="Nagasaki H."/>
            <person name="Nagata Y."/>
            <person name="Naito S."/>
            <person name="Nakashima M."/>
            <person name="Nakama Y."/>
            <person name="Nakamichi Y."/>
            <person name="Nakamura M."/>
            <person name="Meguro A."/>
            <person name="Negishi M."/>
            <person name="Ohta I."/>
            <person name="Ohta T."/>
            <person name="Okamoto M."/>
            <person name="Ono N."/>
            <person name="Saji S."/>
            <person name="Sakaguchi M."/>
            <person name="Sakai K."/>
            <person name="Shibata M."/>
            <person name="Shimokawa T."/>
            <person name="Song J."/>
            <person name="Takazaki Y."/>
            <person name="Terasawa K."/>
            <person name="Tsugane M."/>
            <person name="Tsuji K."/>
            <person name="Ueda S."/>
            <person name="Waki K."/>
            <person name="Yamagata H."/>
            <person name="Yamamoto M."/>
            <person name="Yamamoto S."/>
            <person name="Yamane H."/>
            <person name="Yoshiki S."/>
            <person name="Yoshihara R."/>
            <person name="Yukawa K."/>
            <person name="Zhong H."/>
            <person name="Yano M."/>
            <person name="Yuan Q."/>
            <person name="Ouyang S."/>
            <person name="Liu J."/>
            <person name="Jones K.M."/>
            <person name="Gansberger K."/>
            <person name="Moffat K."/>
            <person name="Hill J."/>
            <person name="Bera J."/>
            <person name="Fadrosh D."/>
            <person name="Jin S."/>
            <person name="Johri S."/>
            <person name="Kim M."/>
            <person name="Overton L."/>
            <person name="Reardon M."/>
            <person name="Tsitrin T."/>
            <person name="Vuong H."/>
            <person name="Weaver B."/>
            <person name="Ciecko A."/>
            <person name="Tallon L."/>
            <person name="Jackson J."/>
            <person name="Pai G."/>
            <person name="Aken S.V."/>
            <person name="Utterback T."/>
            <person name="Reidmuller S."/>
            <person name="Feldblyum T."/>
            <person name="Hsiao J."/>
            <person name="Zismann V."/>
            <person name="Iobst S."/>
            <person name="de Vazeille A.R."/>
            <person name="Buell C.R."/>
            <person name="Ying K."/>
            <person name="Li Y."/>
            <person name="Lu T."/>
            <person name="Huang Y."/>
            <person name="Zhao Q."/>
            <person name="Feng Q."/>
            <person name="Zhang L."/>
            <person name="Zhu J."/>
            <person name="Weng Q."/>
            <person name="Mu J."/>
            <person name="Lu Y."/>
            <person name="Fan D."/>
            <person name="Liu Y."/>
            <person name="Guan J."/>
            <person name="Zhang Y."/>
            <person name="Yu S."/>
            <person name="Liu X."/>
            <person name="Zhang Y."/>
            <person name="Hong G."/>
            <person name="Han B."/>
            <person name="Choisne N."/>
            <person name="Demange N."/>
            <person name="Orjeda G."/>
            <person name="Samain S."/>
            <person name="Cattolico L."/>
            <person name="Pelletier E."/>
            <person name="Couloux A."/>
            <person name="Segurens B."/>
            <person name="Wincker P."/>
            <person name="D'Hont A."/>
            <person name="Scarpelli C."/>
            <person name="Weissenbach J."/>
            <person name="Salanoubat M."/>
            <person name="Quetier F."/>
            <person name="Yu Y."/>
            <person name="Kim H.R."/>
            <person name="Rambo T."/>
            <person name="Currie J."/>
            <person name="Collura K."/>
            <person name="Luo M."/>
            <person name="Yang T."/>
            <person name="Ammiraju J.S.S."/>
            <person name="Engler F."/>
            <person name="Soderlund C."/>
            <person name="Wing R.A."/>
            <person name="Palmer L.E."/>
            <person name="de la Bastide M."/>
            <person name="Spiegel L."/>
            <person name="Nascimento L."/>
            <person name="Zutavern T."/>
            <person name="O'Shaughnessy A."/>
            <person name="Dike S."/>
            <person name="Dedhia N."/>
            <person name="Preston R."/>
            <person name="Balija V."/>
            <person name="McCombie W.R."/>
            <person name="Chow T."/>
            <person name="Chen H."/>
            <person name="Chung M."/>
            <person name="Chen C."/>
            <person name="Shaw J."/>
            <person name="Wu H."/>
            <person name="Hsiao K."/>
            <person name="Chao Y."/>
            <person name="Chu M."/>
            <person name="Cheng C."/>
            <person name="Hour A."/>
            <person name="Lee P."/>
            <person name="Lin S."/>
            <person name="Lin Y."/>
            <person name="Liou J."/>
            <person name="Liu S."/>
            <person name="Hsing Y."/>
            <person name="Raghuvanshi S."/>
            <person name="Mohanty A."/>
            <person name="Bharti A.K."/>
            <person name="Gaur A."/>
            <person name="Gupta V."/>
            <person name="Kumar D."/>
            <person name="Ravi V."/>
            <person name="Vij S."/>
            <person name="Kapur A."/>
            <person name="Khurana P."/>
            <person name="Khurana P."/>
            <person name="Khurana J.P."/>
            <person name="Tyagi A.K."/>
            <person name="Gaikwad K."/>
            <person name="Singh A."/>
            <person name="Dalal V."/>
            <person name="Srivastava S."/>
            <person name="Dixit A."/>
            <person name="Pal A.K."/>
            <person name="Ghazi I.A."/>
            <person name="Yadav M."/>
            <person name="Pandit A."/>
            <person name="Bhargava A."/>
            <person name="Sureshbabu K."/>
            <person name="Batra K."/>
            <person name="Sharma T.R."/>
            <person name="Mohapatra T."/>
            <person name="Singh N.K."/>
            <person name="Messing J."/>
            <person name="Nelson A.B."/>
            <person name="Fuks G."/>
            <person name="Kavchok S."/>
            <person name="Keizer G."/>
            <person name="Linton E."/>
            <person name="Llaca V."/>
            <person name="Song R."/>
            <person name="Tanyolac B."/>
            <person name="Young S."/>
            <person name="Ho-Il K."/>
            <person name="Hahn J.H."/>
            <person name="Sangsakoo G."/>
            <person name="Vanavichit A."/>
            <person name="de Mattos Luiz.A.T."/>
            <person name="Zimmer P.D."/>
            <person name="Malone G."/>
            <person name="Dellagostin O."/>
            <person name="de Oliveira A.C."/>
            <person name="Bevan M."/>
            <person name="Bancroft I."/>
            <person name="Minx P."/>
            <person name="Cordum H."/>
            <person name="Wilson R."/>
            <person name="Cheng Z."/>
            <person name="Jin W."/>
            <person name="Jiang J."/>
            <person name="Leong S.A."/>
            <person name="Iwama H."/>
            <person name="Gojobori T."/>
            <person name="Itoh T."/>
            <person name="Niimura Y."/>
            <person name="Fujii Y."/>
            <person name="Habara T."/>
            <person name="Sakai H."/>
            <person name="Sato Y."/>
            <person name="Wilson G."/>
            <person name="Kumar K."/>
            <person name="McCouch S."/>
            <person name="Juretic N."/>
            <person name="Hoen D."/>
            <person name="Wright S."/>
            <person name="Bruskiewich R."/>
            <person name="Bureau T."/>
            <person name="Miyao A."/>
            <person name="Hirochika H."/>
            <person name="Nishikawa T."/>
            <person name="Kadowaki K."/>
            <person name="Sugiura M."/>
            <person name="Burr B."/>
            <person name="Sasaki T."/>
        </authorList>
    </citation>
    <scope>NUCLEOTIDE SEQUENCE [LARGE SCALE GENOMIC DNA]</scope>
    <source>
        <strain evidence="2">cv. Nipponbare</strain>
    </source>
</reference>
<accession>Q0JQU6</accession>
<sequence length="59" mass="6920">MEIVGASESASYSHDSSFKIQCGRRTDWNEEGGKIRRFARYAIWPTSMRIIYWRNIGPH</sequence>
<evidence type="ECO:0000313" key="2">
    <source>
        <dbReference type="Proteomes" id="UP000000763"/>
    </source>
</evidence>
<evidence type="ECO:0000313" key="1">
    <source>
        <dbReference type="EMBL" id="BAF03882.2"/>
    </source>
</evidence>
<protein>
    <submittedName>
        <fullName evidence="1">Os01g0138100 protein</fullName>
    </submittedName>
</protein>